<comment type="similarity">
    <text evidence="1">Belongs to the ABC transporter superfamily.</text>
</comment>
<keyword evidence="3" id="KW-0547">Nucleotide-binding</keyword>
<keyword evidence="2" id="KW-0813">Transport</keyword>
<reference evidence="6 7" key="1">
    <citation type="submission" date="2018-09" db="EMBL/GenBank/DDBJ databases">
        <title>YIM PH21274 draft genome.</title>
        <authorList>
            <person name="Miao C."/>
        </authorList>
    </citation>
    <scope>NUCLEOTIDE SEQUENCE [LARGE SCALE GENOMIC DNA]</scope>
    <source>
        <strain evidence="6 7">YIM PH 21724</strain>
    </source>
</reference>
<feature type="domain" description="ABC transporter" evidence="5">
    <location>
        <begin position="9"/>
        <end position="223"/>
    </location>
</feature>
<evidence type="ECO:0000256" key="3">
    <source>
        <dbReference type="ARBA" id="ARBA00022741"/>
    </source>
</evidence>
<dbReference type="OrthoDB" id="4529050at2"/>
<dbReference type="GO" id="GO:0005524">
    <property type="term" value="F:ATP binding"/>
    <property type="evidence" value="ECO:0007669"/>
    <property type="project" value="UniProtKB-KW"/>
</dbReference>
<dbReference type="PANTHER" id="PTHR43335:SF4">
    <property type="entry name" value="ABC TRANSPORTER, ATP-BINDING PROTEIN"/>
    <property type="match status" value="1"/>
</dbReference>
<dbReference type="RefSeq" id="WP_120037245.1">
    <property type="nucleotide sequence ID" value="NZ_QZFU01000006.1"/>
</dbReference>
<organism evidence="6 7">
    <name type="scientific">Nocardia panacis</name>
    <dbReference type="NCBI Taxonomy" id="2340916"/>
    <lineage>
        <taxon>Bacteria</taxon>
        <taxon>Bacillati</taxon>
        <taxon>Actinomycetota</taxon>
        <taxon>Actinomycetes</taxon>
        <taxon>Mycobacteriales</taxon>
        <taxon>Nocardiaceae</taxon>
        <taxon>Nocardia</taxon>
    </lineage>
</organism>
<gene>
    <name evidence="6" type="ORF">D5S18_01865</name>
</gene>
<comment type="caution">
    <text evidence="6">The sequence shown here is derived from an EMBL/GenBank/DDBJ whole genome shotgun (WGS) entry which is preliminary data.</text>
</comment>
<evidence type="ECO:0000259" key="5">
    <source>
        <dbReference type="PROSITE" id="PS50893"/>
    </source>
</evidence>
<evidence type="ECO:0000256" key="1">
    <source>
        <dbReference type="ARBA" id="ARBA00005417"/>
    </source>
</evidence>
<protein>
    <submittedName>
        <fullName evidence="6">ABC transporter ATP-binding protein</fullName>
    </submittedName>
</protein>
<evidence type="ECO:0000313" key="7">
    <source>
        <dbReference type="Proteomes" id="UP000266677"/>
    </source>
</evidence>
<dbReference type="SUPFAM" id="SSF52540">
    <property type="entry name" value="P-loop containing nucleoside triphosphate hydrolases"/>
    <property type="match status" value="1"/>
</dbReference>
<dbReference type="InterPro" id="IPR003439">
    <property type="entry name" value="ABC_transporter-like_ATP-bd"/>
</dbReference>
<dbReference type="AlphaFoldDB" id="A0A3A4KD58"/>
<proteinExistence type="inferred from homology"/>
<dbReference type="EMBL" id="QZFU01000006">
    <property type="protein sequence ID" value="RJO80018.1"/>
    <property type="molecule type" value="Genomic_DNA"/>
</dbReference>
<dbReference type="InterPro" id="IPR003593">
    <property type="entry name" value="AAA+_ATPase"/>
</dbReference>
<dbReference type="SMART" id="SM00382">
    <property type="entry name" value="AAA"/>
    <property type="match status" value="1"/>
</dbReference>
<accession>A0A3A4KD58</accession>
<name>A0A3A4KD58_9NOCA</name>
<dbReference type="PANTHER" id="PTHR43335">
    <property type="entry name" value="ABC TRANSPORTER, ATP-BINDING PROTEIN"/>
    <property type="match status" value="1"/>
</dbReference>
<dbReference type="InterPro" id="IPR027417">
    <property type="entry name" value="P-loop_NTPase"/>
</dbReference>
<dbReference type="Pfam" id="PF00005">
    <property type="entry name" value="ABC_tran"/>
    <property type="match status" value="1"/>
</dbReference>
<dbReference type="Gene3D" id="3.40.50.300">
    <property type="entry name" value="P-loop containing nucleotide triphosphate hydrolases"/>
    <property type="match status" value="1"/>
</dbReference>
<dbReference type="PROSITE" id="PS00211">
    <property type="entry name" value="ABC_TRANSPORTER_1"/>
    <property type="match status" value="1"/>
</dbReference>
<dbReference type="PROSITE" id="PS50893">
    <property type="entry name" value="ABC_TRANSPORTER_2"/>
    <property type="match status" value="1"/>
</dbReference>
<keyword evidence="4 6" id="KW-0067">ATP-binding</keyword>
<evidence type="ECO:0000313" key="6">
    <source>
        <dbReference type="EMBL" id="RJO80018.1"/>
    </source>
</evidence>
<keyword evidence="7" id="KW-1185">Reference proteome</keyword>
<dbReference type="InterPro" id="IPR017871">
    <property type="entry name" value="ABC_transporter-like_CS"/>
</dbReference>
<evidence type="ECO:0000256" key="2">
    <source>
        <dbReference type="ARBA" id="ARBA00022448"/>
    </source>
</evidence>
<sequence>MNAQKTPALAARGLTKHFGPVAAVRGIDLTVSAGTVAALIGPFGAGKSTVLRLLLGLSQPTSGTVELHGPARGMLAPRGLHPGLTARDHLRGYAAAVRLPDERVDQVLGLVGLEERAAARIKMLAPGERTRLALATVLLDDPRVLLLDEPFDGLDPTERARLHDLLRRHARRGGSALLTGESLAAALPAADQVIVLSAGTVTYQGTPTRLRRNHPDRLVVAASTPIALATMLAARGYTDAVMRPDGRLAIAEASEAQIRDAAIAAGVRIDAILADPIHPDRVLAGLTKTAVPSAIPAGVAPPQPYGIPR</sequence>
<evidence type="ECO:0000256" key="4">
    <source>
        <dbReference type="ARBA" id="ARBA00022840"/>
    </source>
</evidence>
<dbReference type="Proteomes" id="UP000266677">
    <property type="component" value="Unassembled WGS sequence"/>
</dbReference>
<dbReference type="GO" id="GO:0016887">
    <property type="term" value="F:ATP hydrolysis activity"/>
    <property type="evidence" value="ECO:0007669"/>
    <property type="project" value="InterPro"/>
</dbReference>